<keyword evidence="4" id="KW-1185">Reference proteome</keyword>
<dbReference type="InterPro" id="IPR023393">
    <property type="entry name" value="START-like_dom_sf"/>
</dbReference>
<evidence type="ECO:0000313" key="4">
    <source>
        <dbReference type="Proteomes" id="UP001157109"/>
    </source>
</evidence>
<gene>
    <name evidence="3" type="ORF">GCM10025862_33040</name>
</gene>
<evidence type="ECO:0000256" key="1">
    <source>
        <dbReference type="ARBA" id="ARBA00006817"/>
    </source>
</evidence>
<evidence type="ECO:0000313" key="3">
    <source>
        <dbReference type="EMBL" id="GMA21283.1"/>
    </source>
</evidence>
<name>A0ABQ6HS26_9MICO</name>
<proteinExistence type="inferred from homology"/>
<dbReference type="Pfam" id="PF08327">
    <property type="entry name" value="AHSA1"/>
    <property type="match status" value="1"/>
</dbReference>
<dbReference type="Gene3D" id="3.30.530.20">
    <property type="match status" value="1"/>
</dbReference>
<dbReference type="Proteomes" id="UP001157109">
    <property type="component" value="Unassembled WGS sequence"/>
</dbReference>
<dbReference type="RefSeq" id="WP_241441550.1">
    <property type="nucleotide sequence ID" value="NZ_BSUJ01000001.1"/>
</dbReference>
<comment type="caution">
    <text evidence="3">The sequence shown here is derived from an EMBL/GenBank/DDBJ whole genome shotgun (WGS) entry which is preliminary data.</text>
</comment>
<evidence type="ECO:0000259" key="2">
    <source>
        <dbReference type="Pfam" id="PF08327"/>
    </source>
</evidence>
<feature type="domain" description="Activator of Hsp90 ATPase homologue 1/2-like C-terminal" evidence="2">
    <location>
        <begin position="14"/>
        <end position="152"/>
    </location>
</feature>
<protein>
    <submittedName>
        <fullName evidence="3">Transcriptional regulator</fullName>
    </submittedName>
</protein>
<organism evidence="3 4">
    <name type="scientific">Arsenicicoccus piscis</name>
    <dbReference type="NCBI Taxonomy" id="673954"/>
    <lineage>
        <taxon>Bacteria</taxon>
        <taxon>Bacillati</taxon>
        <taxon>Actinomycetota</taxon>
        <taxon>Actinomycetes</taxon>
        <taxon>Micrococcales</taxon>
        <taxon>Intrasporangiaceae</taxon>
        <taxon>Arsenicicoccus</taxon>
    </lineage>
</organism>
<sequence>MSDNTTQVFRIYIDAPAERIWEAITTSELNNQYGYGGNLEIDLRPGGTYRNFATPGMVQMGMPEVVVTGEVVEADPPHRLVLMWDPVWVEEPATRLTWEIEPTGNGSCRVTLTNDLTDAPKTAEMVEGAGPATNEGGGGWPWILSGLKTLLESGRSMSGSGS</sequence>
<comment type="similarity">
    <text evidence="1">Belongs to the AHA1 family.</text>
</comment>
<dbReference type="SUPFAM" id="SSF55961">
    <property type="entry name" value="Bet v1-like"/>
    <property type="match status" value="1"/>
</dbReference>
<dbReference type="EMBL" id="BSUJ01000001">
    <property type="protein sequence ID" value="GMA21283.1"/>
    <property type="molecule type" value="Genomic_DNA"/>
</dbReference>
<accession>A0ABQ6HS26</accession>
<dbReference type="InterPro" id="IPR013538">
    <property type="entry name" value="ASHA1/2-like_C"/>
</dbReference>
<reference evidence="4" key="1">
    <citation type="journal article" date="2019" name="Int. J. Syst. Evol. Microbiol.">
        <title>The Global Catalogue of Microorganisms (GCM) 10K type strain sequencing project: providing services to taxonomists for standard genome sequencing and annotation.</title>
        <authorList>
            <consortium name="The Broad Institute Genomics Platform"/>
            <consortium name="The Broad Institute Genome Sequencing Center for Infectious Disease"/>
            <person name="Wu L."/>
            <person name="Ma J."/>
        </authorList>
    </citation>
    <scope>NUCLEOTIDE SEQUENCE [LARGE SCALE GENOMIC DNA]</scope>
    <source>
        <strain evidence="4">NBRC 105830</strain>
    </source>
</reference>